<protein>
    <recommendedName>
        <fullName evidence="3">Nucleotidyl transferase AbiEii/AbiGii toxin family protein</fullName>
    </recommendedName>
</protein>
<organism evidence="1 2">
    <name type="scientific">Chlorobium phaeobacteroides (strain DSM 266 / SMG 266 / 2430)</name>
    <dbReference type="NCBI Taxonomy" id="290317"/>
    <lineage>
        <taxon>Bacteria</taxon>
        <taxon>Pseudomonadati</taxon>
        <taxon>Chlorobiota</taxon>
        <taxon>Chlorobiia</taxon>
        <taxon>Chlorobiales</taxon>
        <taxon>Chlorobiaceae</taxon>
        <taxon>Chlorobium/Pelodictyon group</taxon>
        <taxon>Chlorobium</taxon>
    </lineage>
</organism>
<evidence type="ECO:0008006" key="3">
    <source>
        <dbReference type="Google" id="ProtNLM"/>
    </source>
</evidence>
<dbReference type="OrthoDB" id="42373at2"/>
<keyword evidence="2" id="KW-1185">Reference proteome</keyword>
<dbReference type="Pfam" id="PF08843">
    <property type="entry name" value="AbiEii"/>
    <property type="match status" value="1"/>
</dbReference>
<gene>
    <name evidence="1" type="ordered locus">Cpha266_0782</name>
</gene>
<accession>A1BEK7</accession>
<dbReference type="EMBL" id="CP000492">
    <property type="protein sequence ID" value="ABL64834.1"/>
    <property type="molecule type" value="Genomic_DNA"/>
</dbReference>
<dbReference type="Gene3D" id="3.10.450.620">
    <property type="entry name" value="JHP933, nucleotidyltransferase-like core domain"/>
    <property type="match status" value="1"/>
</dbReference>
<dbReference type="HOGENOM" id="CLU_048233_0_0_10"/>
<dbReference type="AlphaFoldDB" id="A1BEK7"/>
<dbReference type="KEGG" id="cph:Cpha266_0782"/>
<evidence type="ECO:0000313" key="1">
    <source>
        <dbReference type="EMBL" id="ABL64834.1"/>
    </source>
</evidence>
<dbReference type="Proteomes" id="UP000008701">
    <property type="component" value="Chromosome"/>
</dbReference>
<dbReference type="InterPro" id="IPR014942">
    <property type="entry name" value="AbiEii"/>
</dbReference>
<evidence type="ECO:0000313" key="2">
    <source>
        <dbReference type="Proteomes" id="UP000008701"/>
    </source>
</evidence>
<sequence>MIIPKSYTPDWIREKRKAYRKSPPNPAIMEKVIYALSLVEQLAKTDLSFTFKGGTSLLLILPEPQRFSIDVDIVTTESKGKIEAVLTGICSGGIFSKFELDERRSYKPGIPKAHYKLIFFSQWDNKELWILLDILFEEHGYPSLVQAPIINEWIVTDDPLVTVHIPSVDSITGDKLTAFAPNTVGIRFRVEDANGGITEKQMEVMKQLFDIGILFDRISNLDHLKQSFTTTVQKEISYRGEANITIEAVLNDIINTSLMIGSLGKFFDPKGEFQHIAKGLTQLKSYIYNGAFRPDDAVLASSKAAYLAAMILTGYDGEIKRWQPRDDITKYSIAPVEYQFLNKRRNVAGAPLFYWYQTLGLLGKL</sequence>
<dbReference type="eggNOG" id="ENOG502Z8YI">
    <property type="taxonomic scope" value="Bacteria"/>
</dbReference>
<dbReference type="STRING" id="290317.Cpha266_0782"/>
<proteinExistence type="predicted"/>
<name>A1BEK7_CHLPD</name>
<reference evidence="1 2" key="1">
    <citation type="submission" date="2006-12" db="EMBL/GenBank/DDBJ databases">
        <title>Complete sequence of Chlorobium phaeobacteroides DSM 266.</title>
        <authorList>
            <consortium name="US DOE Joint Genome Institute"/>
            <person name="Copeland A."/>
            <person name="Lucas S."/>
            <person name="Lapidus A."/>
            <person name="Barry K."/>
            <person name="Detter J.C."/>
            <person name="Glavina del Rio T."/>
            <person name="Hammon N."/>
            <person name="Israni S."/>
            <person name="Pitluck S."/>
            <person name="Goltsman E."/>
            <person name="Schmutz J."/>
            <person name="Larimer F."/>
            <person name="Land M."/>
            <person name="Hauser L."/>
            <person name="Mikhailova N."/>
            <person name="Li T."/>
            <person name="Overmann J."/>
            <person name="Bryant D.A."/>
            <person name="Richardson P."/>
        </authorList>
    </citation>
    <scope>NUCLEOTIDE SEQUENCE [LARGE SCALE GENOMIC DNA]</scope>
    <source>
        <strain evidence="1 2">DSM 266</strain>
    </source>
</reference>